<feature type="transmembrane region" description="Helical" evidence="2">
    <location>
        <begin position="142"/>
        <end position="163"/>
    </location>
</feature>
<dbReference type="Proteomes" id="UP000176634">
    <property type="component" value="Unassembled WGS sequence"/>
</dbReference>
<keyword evidence="2" id="KW-0472">Membrane</keyword>
<proteinExistence type="predicted"/>
<evidence type="ECO:0000313" key="3">
    <source>
        <dbReference type="EMBL" id="OGH93035.1"/>
    </source>
</evidence>
<organism evidence="3 4">
    <name type="scientific">Candidatus Magasanikbacteria bacterium RIFOXYD1_FULL_40_23</name>
    <dbReference type="NCBI Taxonomy" id="1798705"/>
    <lineage>
        <taxon>Bacteria</taxon>
        <taxon>Candidatus Magasanikiibacteriota</taxon>
    </lineage>
</organism>
<comment type="caution">
    <text evidence="3">The sequence shown here is derived from an EMBL/GenBank/DDBJ whole genome shotgun (WGS) entry which is preliminary data.</text>
</comment>
<protein>
    <recommendedName>
        <fullName evidence="5">Bacterial Ig-like domain-containing protein</fullName>
    </recommendedName>
</protein>
<evidence type="ECO:0000256" key="2">
    <source>
        <dbReference type="SAM" id="Phobius"/>
    </source>
</evidence>
<evidence type="ECO:0008006" key="5">
    <source>
        <dbReference type="Google" id="ProtNLM"/>
    </source>
</evidence>
<dbReference type="EMBL" id="MFRA01000003">
    <property type="protein sequence ID" value="OGH93035.1"/>
    <property type="molecule type" value="Genomic_DNA"/>
</dbReference>
<evidence type="ECO:0000313" key="4">
    <source>
        <dbReference type="Proteomes" id="UP000176634"/>
    </source>
</evidence>
<dbReference type="AlphaFoldDB" id="A0A1F6PA30"/>
<sequence>MKSLHKNITLLSLGLIFGLGGLFRFLPATAAEEVPVPVIAVNPDVYYPLDEVLYLEGNAAPNFIVQVRFQKQGAKPINFSAKSDSRGEWVLAEKIPLGSGDWEVRVRAVDAQDKEKVSEWSNQRVFKVIVTGITVGGVNIKFAGLTSVIIILLLSGLFIIIYFKNRVRRLKEALLSKEVGEAQESVREGFNQLRQNLLDELQLLESRKDLSKEELVRKEQALRNLEGLEHNLHKEIKDIEEKI</sequence>
<feature type="coiled-coil region" evidence="1">
    <location>
        <begin position="187"/>
        <end position="242"/>
    </location>
</feature>
<keyword evidence="2" id="KW-0812">Transmembrane</keyword>
<name>A0A1F6PA30_9BACT</name>
<gene>
    <name evidence="3" type="ORF">A2563_04630</name>
</gene>
<keyword evidence="2" id="KW-1133">Transmembrane helix</keyword>
<keyword evidence="1" id="KW-0175">Coiled coil</keyword>
<reference evidence="3 4" key="1">
    <citation type="journal article" date="2016" name="Nat. Commun.">
        <title>Thousands of microbial genomes shed light on interconnected biogeochemical processes in an aquifer system.</title>
        <authorList>
            <person name="Anantharaman K."/>
            <person name="Brown C.T."/>
            <person name="Hug L.A."/>
            <person name="Sharon I."/>
            <person name="Castelle C.J."/>
            <person name="Probst A.J."/>
            <person name="Thomas B.C."/>
            <person name="Singh A."/>
            <person name="Wilkins M.J."/>
            <person name="Karaoz U."/>
            <person name="Brodie E.L."/>
            <person name="Williams K.H."/>
            <person name="Hubbard S.S."/>
            <person name="Banfield J.F."/>
        </authorList>
    </citation>
    <scope>NUCLEOTIDE SEQUENCE [LARGE SCALE GENOMIC DNA]</scope>
</reference>
<evidence type="ECO:0000256" key="1">
    <source>
        <dbReference type="SAM" id="Coils"/>
    </source>
</evidence>
<dbReference type="STRING" id="1798705.A2563_04630"/>
<accession>A0A1F6PA30</accession>